<feature type="region of interest" description="Disordered" evidence="1">
    <location>
        <begin position="1"/>
        <end position="29"/>
    </location>
</feature>
<reference evidence="3" key="1">
    <citation type="journal article" date="2020" name="Genome Biol.">
        <title>Gamete binning: chromosome-level and haplotype-resolved genome assembly enabled by high-throughput single-cell sequencing of gamete genomes.</title>
        <authorList>
            <person name="Campoy J.A."/>
            <person name="Sun H."/>
            <person name="Goel M."/>
            <person name="Jiao W.-B."/>
            <person name="Folz-Donahue K."/>
            <person name="Wang N."/>
            <person name="Rubio M."/>
            <person name="Liu C."/>
            <person name="Kukat C."/>
            <person name="Ruiz D."/>
            <person name="Huettel B."/>
            <person name="Schneeberger K."/>
        </authorList>
    </citation>
    <scope>NUCLEOTIDE SEQUENCE [LARGE SCALE GENOMIC DNA]</scope>
    <source>
        <strain evidence="3">cv. Rojo Pasion</strain>
    </source>
</reference>
<feature type="compositionally biased region" description="Basic and acidic residues" evidence="1">
    <location>
        <begin position="19"/>
        <end position="29"/>
    </location>
</feature>
<dbReference type="EMBL" id="CAEKKB010000003">
    <property type="protein sequence ID" value="CAB4303521.1"/>
    <property type="molecule type" value="Genomic_DNA"/>
</dbReference>
<proteinExistence type="predicted"/>
<keyword evidence="3" id="KW-1185">Reference proteome</keyword>
<organism evidence="2 3">
    <name type="scientific">Prunus armeniaca</name>
    <name type="common">Apricot</name>
    <name type="synonym">Armeniaca vulgaris</name>
    <dbReference type="NCBI Taxonomy" id="36596"/>
    <lineage>
        <taxon>Eukaryota</taxon>
        <taxon>Viridiplantae</taxon>
        <taxon>Streptophyta</taxon>
        <taxon>Embryophyta</taxon>
        <taxon>Tracheophyta</taxon>
        <taxon>Spermatophyta</taxon>
        <taxon>Magnoliopsida</taxon>
        <taxon>eudicotyledons</taxon>
        <taxon>Gunneridae</taxon>
        <taxon>Pentapetalae</taxon>
        <taxon>rosids</taxon>
        <taxon>fabids</taxon>
        <taxon>Rosales</taxon>
        <taxon>Rosaceae</taxon>
        <taxon>Amygdaloideae</taxon>
        <taxon>Amygdaleae</taxon>
        <taxon>Prunus</taxon>
    </lineage>
</organism>
<evidence type="ECO:0000313" key="3">
    <source>
        <dbReference type="Proteomes" id="UP000507245"/>
    </source>
</evidence>
<protein>
    <submittedName>
        <fullName evidence="2">Uncharacterized protein</fullName>
    </submittedName>
</protein>
<dbReference type="Proteomes" id="UP000507245">
    <property type="component" value="Unassembled WGS sequence"/>
</dbReference>
<accession>A0A6J5WT19</accession>
<gene>
    <name evidence="2" type="ORF">ORAREDHAP_LOCUS19812</name>
</gene>
<feature type="region of interest" description="Disordered" evidence="1">
    <location>
        <begin position="45"/>
        <end position="70"/>
    </location>
</feature>
<name>A0A6J5WT19_PRUAR</name>
<evidence type="ECO:0000256" key="1">
    <source>
        <dbReference type="SAM" id="MobiDB-lite"/>
    </source>
</evidence>
<dbReference type="AlphaFoldDB" id="A0A6J5WT19"/>
<evidence type="ECO:0000313" key="2">
    <source>
        <dbReference type="EMBL" id="CAB4303521.1"/>
    </source>
</evidence>
<feature type="compositionally biased region" description="Polar residues" evidence="1">
    <location>
        <begin position="57"/>
        <end position="70"/>
    </location>
</feature>
<sequence>MKSNVVADKKGESSFGVRPPREAPEGKKQYDSFFDAKVKFQNFTGPHTQGKYEKTKTQGFTSGRTAIQIS</sequence>